<dbReference type="Proteomes" id="UP001242480">
    <property type="component" value="Unassembled WGS sequence"/>
</dbReference>
<reference evidence="2 3" key="1">
    <citation type="submission" date="2023-07" db="EMBL/GenBank/DDBJ databases">
        <title>Genomic Encyclopedia of Type Strains, Phase IV (KMG-IV): sequencing the most valuable type-strain genomes for metagenomic binning, comparative biology and taxonomic classification.</title>
        <authorList>
            <person name="Goeker M."/>
        </authorList>
    </citation>
    <scope>NUCLEOTIDE SEQUENCE [LARGE SCALE GENOMIC DNA]</scope>
    <source>
        <strain evidence="2 3">DSM 19619</strain>
    </source>
</reference>
<dbReference type="RefSeq" id="WP_307273614.1">
    <property type="nucleotide sequence ID" value="NZ_JAUSVX010000005.1"/>
</dbReference>
<sequence>MVFHLDAASRLTLRRFSTKLAISAVIGTYGKAGYLTAVSFWIGLYSAFCVAFALILKERFLQRDGFNHWDEALWLLVVALGAHIAKGFVH</sequence>
<accession>A0ABU0J777</accession>
<organism evidence="2 3">
    <name type="scientific">Labrys wisconsinensis</name>
    <dbReference type="NCBI Taxonomy" id="425677"/>
    <lineage>
        <taxon>Bacteria</taxon>
        <taxon>Pseudomonadati</taxon>
        <taxon>Pseudomonadota</taxon>
        <taxon>Alphaproteobacteria</taxon>
        <taxon>Hyphomicrobiales</taxon>
        <taxon>Xanthobacteraceae</taxon>
        <taxon>Labrys</taxon>
    </lineage>
</organism>
<evidence type="ECO:0000313" key="3">
    <source>
        <dbReference type="Proteomes" id="UP001242480"/>
    </source>
</evidence>
<proteinExistence type="predicted"/>
<protein>
    <submittedName>
        <fullName evidence="2">Uncharacterized protein</fullName>
    </submittedName>
</protein>
<gene>
    <name evidence="2" type="ORF">QO011_003120</name>
</gene>
<comment type="caution">
    <text evidence="2">The sequence shown here is derived from an EMBL/GenBank/DDBJ whole genome shotgun (WGS) entry which is preliminary data.</text>
</comment>
<keyword evidence="1" id="KW-1133">Transmembrane helix</keyword>
<evidence type="ECO:0000256" key="1">
    <source>
        <dbReference type="SAM" id="Phobius"/>
    </source>
</evidence>
<keyword evidence="1" id="KW-0812">Transmembrane</keyword>
<name>A0ABU0J777_9HYPH</name>
<keyword evidence="1" id="KW-0472">Membrane</keyword>
<keyword evidence="3" id="KW-1185">Reference proteome</keyword>
<feature type="transmembrane region" description="Helical" evidence="1">
    <location>
        <begin position="34"/>
        <end position="56"/>
    </location>
</feature>
<dbReference type="EMBL" id="JAUSVX010000005">
    <property type="protein sequence ID" value="MDQ0470104.1"/>
    <property type="molecule type" value="Genomic_DNA"/>
</dbReference>
<evidence type="ECO:0000313" key="2">
    <source>
        <dbReference type="EMBL" id="MDQ0470104.1"/>
    </source>
</evidence>